<gene>
    <name evidence="1" type="ORF">ACFYKX_07545</name>
</gene>
<dbReference type="EMBL" id="JBIACK010000002">
    <property type="protein sequence ID" value="MFE8700462.1"/>
    <property type="molecule type" value="Genomic_DNA"/>
</dbReference>
<evidence type="ECO:0008006" key="3">
    <source>
        <dbReference type="Google" id="ProtNLM"/>
    </source>
</evidence>
<accession>A0ABW6KA48</accession>
<organism evidence="1 2">
    <name type="scientific">Cytobacillus spartinae</name>
    <dbReference type="NCBI Taxonomy" id="3299023"/>
    <lineage>
        <taxon>Bacteria</taxon>
        <taxon>Bacillati</taxon>
        <taxon>Bacillota</taxon>
        <taxon>Bacilli</taxon>
        <taxon>Bacillales</taxon>
        <taxon>Bacillaceae</taxon>
        <taxon>Cytobacillus</taxon>
    </lineage>
</organism>
<dbReference type="RefSeq" id="WP_389359650.1">
    <property type="nucleotide sequence ID" value="NZ_JBIACK010000002.1"/>
</dbReference>
<protein>
    <recommendedName>
        <fullName evidence="3">DUF3888 domain-containing protein</fullName>
    </recommendedName>
</protein>
<evidence type="ECO:0000313" key="1">
    <source>
        <dbReference type="EMBL" id="MFE8700462.1"/>
    </source>
</evidence>
<keyword evidence="2" id="KW-1185">Reference proteome</keyword>
<name>A0ABW6KA48_9BACI</name>
<sequence>MRRVLVSFIFVFLFSHLWGFSALGEQPDKKLMEEIIVQGLHGEISKAIKEKYNMKVAQYDGVEIVSITKEAQYEPSEEMKPGMTYEIVIKLSALINEDKRSLEITFVNGENGFVATKVKPY</sequence>
<comment type="caution">
    <text evidence="1">The sequence shown here is derived from an EMBL/GenBank/DDBJ whole genome shotgun (WGS) entry which is preliminary data.</text>
</comment>
<dbReference type="Proteomes" id="UP001601059">
    <property type="component" value="Unassembled WGS sequence"/>
</dbReference>
<reference evidence="1 2" key="1">
    <citation type="submission" date="2024-08" db="EMBL/GenBank/DDBJ databases">
        <title>Two novel Cytobacillus novel species.</title>
        <authorList>
            <person name="Liu G."/>
        </authorList>
    </citation>
    <scope>NUCLEOTIDE SEQUENCE [LARGE SCALE GENOMIC DNA]</scope>
    <source>
        <strain evidence="1 2">FJAT-54145</strain>
    </source>
</reference>
<evidence type="ECO:0000313" key="2">
    <source>
        <dbReference type="Proteomes" id="UP001601059"/>
    </source>
</evidence>
<proteinExistence type="predicted"/>